<accession>A0A4Q2KBN1</accession>
<evidence type="ECO:0000313" key="5">
    <source>
        <dbReference type="EMBL" id="RXZ61387.1"/>
    </source>
</evidence>
<sequence length="447" mass="51146">MHIFNTVIDIINNVFLVLCGIAFAVQIIYVLFFWIKPRKYPKAEKQHRFGIIIPARNEEEVIGDTIRTLFKQNYPRELFDVFVVAHNCTDNTAQRAREAGAIVFEHNDDDPKHKRVSYALQHGFRKIIAEYDNYDAFIHFDADNTMNEDYIARMNDALDSGVKIARCYENSKNLGQNMWTGVSGLYYIRDSRIACHVRSGLHTDQMLTGAGMMVSAEIIKRHDGWKCMGVSDDAEFTLQAMLEGERTYYVPEAMVYEDQPSSLKDTVNRNKRMGNGLFKLFFSHGFRCLGKFFTTFRFGYLDMFLTLLFIPIAVVACTWFPLYYGYKIIFAAVVADTAFLIEIGKLIGYILLFAFYLPFTLQSLLAAGLDRKKLDVPFKKLWPAILLSPVFMIIYAISICLGVFSRPKWKKIKRNVVSADAAPTEEILSEPAAEIAPSETADEQKEE</sequence>
<feature type="transmembrane region" description="Helical" evidence="4">
    <location>
        <begin position="304"/>
        <end position="326"/>
    </location>
</feature>
<feature type="transmembrane region" description="Helical" evidence="4">
    <location>
        <begin position="381"/>
        <end position="404"/>
    </location>
</feature>
<keyword evidence="3 5" id="KW-0808">Transferase</keyword>
<organism evidence="5 6">
    <name type="scientific">Candidatus Borkfalkia ceftriaxoniphila</name>
    <dbReference type="NCBI Taxonomy" id="2508949"/>
    <lineage>
        <taxon>Bacteria</taxon>
        <taxon>Bacillati</taxon>
        <taxon>Bacillota</taxon>
        <taxon>Clostridia</taxon>
        <taxon>Christensenellales</taxon>
        <taxon>Christensenellaceae</taxon>
        <taxon>Candidatus Borkfalkia</taxon>
    </lineage>
</organism>
<evidence type="ECO:0000313" key="6">
    <source>
        <dbReference type="Proteomes" id="UP000291269"/>
    </source>
</evidence>
<dbReference type="InterPro" id="IPR029044">
    <property type="entry name" value="Nucleotide-diphossugar_trans"/>
</dbReference>
<feature type="transmembrane region" description="Helical" evidence="4">
    <location>
        <begin position="14"/>
        <end position="35"/>
    </location>
</feature>
<dbReference type="AlphaFoldDB" id="A0A4Q2KBN1"/>
<evidence type="ECO:0000256" key="4">
    <source>
        <dbReference type="SAM" id="Phobius"/>
    </source>
</evidence>
<dbReference type="EMBL" id="SDOZ01000002">
    <property type="protein sequence ID" value="RXZ61387.1"/>
    <property type="molecule type" value="Genomic_DNA"/>
</dbReference>
<gene>
    <name evidence="5" type="ORF">ESZ91_03080</name>
</gene>
<dbReference type="SUPFAM" id="SSF53448">
    <property type="entry name" value="Nucleotide-diphospho-sugar transferases"/>
    <property type="match status" value="1"/>
</dbReference>
<evidence type="ECO:0000256" key="1">
    <source>
        <dbReference type="ARBA" id="ARBA00006739"/>
    </source>
</evidence>
<proteinExistence type="inferred from homology"/>
<name>A0A4Q2KBN1_9FIRM</name>
<dbReference type="Proteomes" id="UP000291269">
    <property type="component" value="Unassembled WGS sequence"/>
</dbReference>
<keyword evidence="6" id="KW-1185">Reference proteome</keyword>
<protein>
    <submittedName>
        <fullName evidence="5">Glycosyltransferase</fullName>
    </submittedName>
</protein>
<comment type="similarity">
    <text evidence="1">Belongs to the glycosyltransferase 2 family.</text>
</comment>
<feature type="transmembrane region" description="Helical" evidence="4">
    <location>
        <begin position="346"/>
        <end position="369"/>
    </location>
</feature>
<dbReference type="PANTHER" id="PTHR43630:SF1">
    <property type="entry name" value="POLY-BETA-1,6-N-ACETYL-D-GLUCOSAMINE SYNTHASE"/>
    <property type="match status" value="1"/>
</dbReference>
<dbReference type="PANTHER" id="PTHR43630">
    <property type="entry name" value="POLY-BETA-1,6-N-ACETYL-D-GLUCOSAMINE SYNTHASE"/>
    <property type="match status" value="1"/>
</dbReference>
<dbReference type="GO" id="GO:0016757">
    <property type="term" value="F:glycosyltransferase activity"/>
    <property type="evidence" value="ECO:0007669"/>
    <property type="project" value="UniProtKB-KW"/>
</dbReference>
<keyword evidence="4" id="KW-1133">Transmembrane helix</keyword>
<keyword evidence="4" id="KW-0472">Membrane</keyword>
<keyword evidence="2" id="KW-0328">Glycosyltransferase</keyword>
<evidence type="ECO:0000256" key="2">
    <source>
        <dbReference type="ARBA" id="ARBA00022676"/>
    </source>
</evidence>
<reference evidence="5 6" key="1">
    <citation type="journal article" date="2019" name="Gut">
        <title>Antibiotics-induced monodominance of a novel gut bacterial order.</title>
        <authorList>
            <person name="Hildebrand F."/>
            <person name="Moitinho-Silva L."/>
            <person name="Blasche S."/>
            <person name="Jahn M.T."/>
            <person name="Gossmann T.I."/>
            <person name="Heuerta-Cepas J."/>
            <person name="Hercog R."/>
            <person name="Luetge M."/>
            <person name="Bahram M."/>
            <person name="Pryszlak A."/>
            <person name="Alves R.J."/>
            <person name="Waszak S.M."/>
            <person name="Zhu A."/>
            <person name="Ye L."/>
            <person name="Costea P.I."/>
            <person name="Aalvink S."/>
            <person name="Belzer C."/>
            <person name="Forslund S.K."/>
            <person name="Sunagawa S."/>
            <person name="Hentschel U."/>
            <person name="Merten C."/>
            <person name="Patil K.R."/>
            <person name="Benes V."/>
            <person name="Bork P."/>
        </authorList>
    </citation>
    <scope>NUCLEOTIDE SEQUENCE [LARGE SCALE GENOMIC DNA]</scope>
    <source>
        <strain evidence="5 6">HDS1380</strain>
    </source>
</reference>
<dbReference type="OrthoDB" id="9797391at2"/>
<comment type="caution">
    <text evidence="5">The sequence shown here is derived from an EMBL/GenBank/DDBJ whole genome shotgun (WGS) entry which is preliminary data.</text>
</comment>
<dbReference type="RefSeq" id="WP_129224031.1">
    <property type="nucleotide sequence ID" value="NZ_SDOZ01000002.1"/>
</dbReference>
<evidence type="ECO:0000256" key="3">
    <source>
        <dbReference type="ARBA" id="ARBA00022679"/>
    </source>
</evidence>
<dbReference type="Gene3D" id="3.90.550.10">
    <property type="entry name" value="Spore Coat Polysaccharide Biosynthesis Protein SpsA, Chain A"/>
    <property type="match status" value="1"/>
</dbReference>
<keyword evidence="4" id="KW-0812">Transmembrane</keyword>
<dbReference type="CDD" id="cd06438">
    <property type="entry name" value="EpsO_like"/>
    <property type="match status" value="1"/>
</dbReference>
<dbReference type="Pfam" id="PF13641">
    <property type="entry name" value="Glyco_tranf_2_3"/>
    <property type="match status" value="1"/>
</dbReference>